<keyword evidence="1" id="KW-1133">Transmembrane helix</keyword>
<evidence type="ECO:0000313" key="3">
    <source>
        <dbReference type="Proteomes" id="UP000052232"/>
    </source>
</evidence>
<keyword evidence="3" id="KW-1185">Reference proteome</keyword>
<sequence>MTNFDWFLVVAWIGWPLWRISVDMSALRRLAERNRR</sequence>
<proteinExistence type="predicted"/>
<keyword evidence="1" id="KW-0472">Membrane</keyword>
<dbReference type="STRING" id="1420583.V473_02625"/>
<evidence type="ECO:0000256" key="1">
    <source>
        <dbReference type="SAM" id="Phobius"/>
    </source>
</evidence>
<feature type="transmembrane region" description="Helical" evidence="1">
    <location>
        <begin position="6"/>
        <end position="27"/>
    </location>
</feature>
<gene>
    <name evidence="2" type="ORF">V473_02625</name>
</gene>
<reference evidence="2 3" key="1">
    <citation type="journal article" date="2015" name="G3 (Bethesda)">
        <title>Insights into Ongoing Evolution of the Hexachlorocyclohexane Catabolic Pathway from Comparative Genomics of Ten Sphingomonadaceae Strains.</title>
        <authorList>
            <person name="Pearce S.L."/>
            <person name="Oakeshott J.G."/>
            <person name="Pandey G."/>
        </authorList>
    </citation>
    <scope>NUCLEOTIDE SEQUENCE [LARGE SCALE GENOMIC DNA]</scope>
    <source>
        <strain evidence="2 3">LL01</strain>
    </source>
</reference>
<protein>
    <submittedName>
        <fullName evidence="2">Uncharacterized protein</fullName>
    </submittedName>
</protein>
<dbReference type="EMBL" id="JACT01000001">
    <property type="protein sequence ID" value="KMS58699.1"/>
    <property type="molecule type" value="Genomic_DNA"/>
</dbReference>
<comment type="caution">
    <text evidence="2">The sequence shown here is derived from an EMBL/GenBank/DDBJ whole genome shotgun (WGS) entry which is preliminary data.</text>
</comment>
<organism evidence="2 3">
    <name type="scientific">Sphingobium cupriresistens LL01</name>
    <dbReference type="NCBI Taxonomy" id="1420583"/>
    <lineage>
        <taxon>Bacteria</taxon>
        <taxon>Pseudomonadati</taxon>
        <taxon>Pseudomonadota</taxon>
        <taxon>Alphaproteobacteria</taxon>
        <taxon>Sphingomonadales</taxon>
        <taxon>Sphingomonadaceae</taxon>
        <taxon>Sphingobium</taxon>
    </lineage>
</organism>
<accession>A0A0J7Y4B9</accession>
<evidence type="ECO:0000313" key="2">
    <source>
        <dbReference type="EMBL" id="KMS58699.1"/>
    </source>
</evidence>
<dbReference type="PATRIC" id="fig|1420583.3.peg.527"/>
<name>A0A0J7Y4B9_9SPHN</name>
<dbReference type="AlphaFoldDB" id="A0A0J7Y4B9"/>
<keyword evidence="1" id="KW-0812">Transmembrane</keyword>
<dbReference type="Proteomes" id="UP000052232">
    <property type="component" value="Unassembled WGS sequence"/>
</dbReference>